<dbReference type="Pfam" id="PF04134">
    <property type="entry name" value="DCC1-like"/>
    <property type="match status" value="1"/>
</dbReference>
<dbReference type="OrthoDB" id="9785438at2"/>
<dbReference type="PANTHER" id="PTHR34290">
    <property type="entry name" value="SI:CH73-390P7.2"/>
    <property type="match status" value="1"/>
</dbReference>
<proteinExistence type="predicted"/>
<dbReference type="RefSeq" id="WP_125556224.1">
    <property type="nucleotide sequence ID" value="NZ_RBVX01000011.1"/>
</dbReference>
<dbReference type="PANTHER" id="PTHR34290:SF2">
    <property type="entry name" value="OS04G0668800 PROTEIN"/>
    <property type="match status" value="1"/>
</dbReference>
<accession>A0A428N352</accession>
<evidence type="ECO:0000313" key="1">
    <source>
        <dbReference type="EMBL" id="RSL32874.1"/>
    </source>
</evidence>
<sequence>MEDKTQAFVVFYDEACGLCQQSKHEIEKWDRNQLITWRSIQDPDILKEYPFLKEKNVQQAMHLLENDTFLYTGYAAVKRIVQRISIGKWLTPLFYLPGIDWAGDRIYKMVAKNRHKFTSHHCDTGVCNIEGPSVDRSS</sequence>
<dbReference type="Proteomes" id="UP000275076">
    <property type="component" value="Unassembled WGS sequence"/>
</dbReference>
<dbReference type="InterPro" id="IPR044691">
    <property type="entry name" value="DCC1_Trx"/>
</dbReference>
<name>A0A428N352_9BACI</name>
<comment type="caution">
    <text evidence="1">The sequence shown here is derived from an EMBL/GenBank/DDBJ whole genome shotgun (WGS) entry which is preliminary data.</text>
</comment>
<dbReference type="InterPro" id="IPR007263">
    <property type="entry name" value="DCC1-like"/>
</dbReference>
<evidence type="ECO:0000313" key="2">
    <source>
        <dbReference type="Proteomes" id="UP000275076"/>
    </source>
</evidence>
<reference evidence="1 2" key="1">
    <citation type="submission" date="2018-10" db="EMBL/GenBank/DDBJ databases">
        <title>Draft genome sequence of Bacillus salarius IM0101, isolated from a hypersaline soil in Inner Mongolia, China.</title>
        <authorList>
            <person name="Yamprayoonswat W."/>
            <person name="Boonvisut S."/>
            <person name="Jumpathong W."/>
            <person name="Sittihan S."/>
            <person name="Ruangsuj P."/>
            <person name="Wanthongcharoen S."/>
            <person name="Thongpramul N."/>
            <person name="Pimmason S."/>
            <person name="Yu B."/>
            <person name="Yasawong M."/>
        </authorList>
    </citation>
    <scope>NUCLEOTIDE SEQUENCE [LARGE SCALE GENOMIC DNA]</scope>
    <source>
        <strain evidence="1 2">IM0101</strain>
    </source>
</reference>
<keyword evidence="2" id="KW-1185">Reference proteome</keyword>
<gene>
    <name evidence="1" type="ORF">D7Z54_12665</name>
</gene>
<dbReference type="EMBL" id="RBVX01000011">
    <property type="protein sequence ID" value="RSL32874.1"/>
    <property type="molecule type" value="Genomic_DNA"/>
</dbReference>
<dbReference type="GO" id="GO:0015035">
    <property type="term" value="F:protein-disulfide reductase activity"/>
    <property type="evidence" value="ECO:0007669"/>
    <property type="project" value="InterPro"/>
</dbReference>
<dbReference type="AlphaFoldDB" id="A0A428N352"/>
<protein>
    <submittedName>
        <fullName evidence="1">DUF393 domain-containing protein</fullName>
    </submittedName>
</protein>
<organism evidence="1 2">
    <name type="scientific">Salibacterium salarium</name>
    <dbReference type="NCBI Taxonomy" id="284579"/>
    <lineage>
        <taxon>Bacteria</taxon>
        <taxon>Bacillati</taxon>
        <taxon>Bacillota</taxon>
        <taxon>Bacilli</taxon>
        <taxon>Bacillales</taxon>
        <taxon>Bacillaceae</taxon>
    </lineage>
</organism>